<dbReference type="Proteomes" id="UP000704762">
    <property type="component" value="Unassembled WGS sequence"/>
</dbReference>
<name>A0ABS2RHN5_9ACTN</name>
<sequence>MLIWPVGFALGAAVVFDPVGALVAFGRLVALAEEVAFAAVGAFVGLAEVFGLLDPAAVAVG</sequence>
<reference evidence="2 3" key="1">
    <citation type="submission" date="2021-01" db="EMBL/GenBank/DDBJ databases">
        <title>Sequencing the genomes of 1000 actinobacteria strains.</title>
        <authorList>
            <person name="Klenk H.-P."/>
        </authorList>
    </citation>
    <scope>NUCLEOTIDE SEQUENCE [LARGE SCALE GENOMIC DNA]</scope>
    <source>
        <strain evidence="2 3">DSM 18662</strain>
    </source>
</reference>
<dbReference type="RefSeq" id="WP_204917050.1">
    <property type="nucleotide sequence ID" value="NZ_BAAAQP010000010.1"/>
</dbReference>
<proteinExistence type="predicted"/>
<keyword evidence="1" id="KW-0812">Transmembrane</keyword>
<keyword evidence="3" id="KW-1185">Reference proteome</keyword>
<comment type="caution">
    <text evidence="2">The sequence shown here is derived from an EMBL/GenBank/DDBJ whole genome shotgun (WGS) entry which is preliminary data.</text>
</comment>
<gene>
    <name evidence="2" type="ORF">JOE57_001442</name>
</gene>
<accession>A0ABS2RHN5</accession>
<feature type="transmembrane region" description="Helical" evidence="1">
    <location>
        <begin position="37"/>
        <end position="60"/>
    </location>
</feature>
<evidence type="ECO:0000313" key="2">
    <source>
        <dbReference type="EMBL" id="MBM7798521.1"/>
    </source>
</evidence>
<evidence type="ECO:0000313" key="3">
    <source>
        <dbReference type="Proteomes" id="UP000704762"/>
    </source>
</evidence>
<keyword evidence="1" id="KW-1133">Transmembrane helix</keyword>
<keyword evidence="1" id="KW-0472">Membrane</keyword>
<organism evidence="2 3">
    <name type="scientific">Microlunatus panaciterrae</name>
    <dbReference type="NCBI Taxonomy" id="400768"/>
    <lineage>
        <taxon>Bacteria</taxon>
        <taxon>Bacillati</taxon>
        <taxon>Actinomycetota</taxon>
        <taxon>Actinomycetes</taxon>
        <taxon>Propionibacteriales</taxon>
        <taxon>Propionibacteriaceae</taxon>
        <taxon>Microlunatus</taxon>
    </lineage>
</organism>
<dbReference type="EMBL" id="JAFBCF010000001">
    <property type="protein sequence ID" value="MBM7798521.1"/>
    <property type="molecule type" value="Genomic_DNA"/>
</dbReference>
<evidence type="ECO:0000256" key="1">
    <source>
        <dbReference type="SAM" id="Phobius"/>
    </source>
</evidence>
<protein>
    <submittedName>
        <fullName evidence="2">Uncharacterized protein</fullName>
    </submittedName>
</protein>